<dbReference type="GO" id="GO:0055085">
    <property type="term" value="P:transmembrane transport"/>
    <property type="evidence" value="ECO:0007669"/>
    <property type="project" value="TreeGrafter"/>
</dbReference>
<dbReference type="GO" id="GO:0005886">
    <property type="term" value="C:plasma membrane"/>
    <property type="evidence" value="ECO:0007669"/>
    <property type="project" value="UniProtKB-SubCell"/>
</dbReference>
<keyword evidence="5 8" id="KW-0812">Transmembrane</keyword>
<feature type="transmembrane region" description="Helical" evidence="8">
    <location>
        <begin position="155"/>
        <end position="177"/>
    </location>
</feature>
<protein>
    <submittedName>
        <fullName evidence="9">AI-2E family transporter</fullName>
    </submittedName>
</protein>
<keyword evidence="7 8" id="KW-0472">Membrane</keyword>
<accession>A0A845E8Z2</accession>
<dbReference type="OrthoDB" id="9793390at2"/>
<feature type="transmembrane region" description="Helical" evidence="8">
    <location>
        <begin position="241"/>
        <end position="270"/>
    </location>
</feature>
<gene>
    <name evidence="9" type="ORF">GLV98_14060</name>
</gene>
<dbReference type="Pfam" id="PF01594">
    <property type="entry name" value="AI-2E_transport"/>
    <property type="match status" value="1"/>
</dbReference>
<dbReference type="PANTHER" id="PTHR21716">
    <property type="entry name" value="TRANSMEMBRANE PROTEIN"/>
    <property type="match status" value="1"/>
</dbReference>
<name>A0A845E8Z2_9BACI</name>
<evidence type="ECO:0000313" key="9">
    <source>
        <dbReference type="EMBL" id="MYL50619.1"/>
    </source>
</evidence>
<feature type="transmembrane region" description="Helical" evidence="8">
    <location>
        <begin position="277"/>
        <end position="300"/>
    </location>
</feature>
<dbReference type="EMBL" id="WMEZ01000005">
    <property type="protein sequence ID" value="MYL50619.1"/>
    <property type="molecule type" value="Genomic_DNA"/>
</dbReference>
<feature type="transmembrane region" description="Helical" evidence="8">
    <location>
        <begin position="213"/>
        <end position="235"/>
    </location>
</feature>
<keyword evidence="4" id="KW-1003">Cell membrane</keyword>
<keyword evidence="3" id="KW-0813">Transport</keyword>
<proteinExistence type="inferred from homology"/>
<dbReference type="AlphaFoldDB" id="A0A845E8Z2"/>
<comment type="similarity">
    <text evidence="2">Belongs to the autoinducer-2 exporter (AI-2E) (TC 2.A.86) family.</text>
</comment>
<dbReference type="RefSeq" id="WP_160916277.1">
    <property type="nucleotide sequence ID" value="NZ_WMEZ01000005.1"/>
</dbReference>
<evidence type="ECO:0000256" key="5">
    <source>
        <dbReference type="ARBA" id="ARBA00022692"/>
    </source>
</evidence>
<evidence type="ECO:0000256" key="7">
    <source>
        <dbReference type="ARBA" id="ARBA00023136"/>
    </source>
</evidence>
<dbReference type="Proteomes" id="UP000447393">
    <property type="component" value="Unassembled WGS sequence"/>
</dbReference>
<evidence type="ECO:0000256" key="3">
    <source>
        <dbReference type="ARBA" id="ARBA00022448"/>
    </source>
</evidence>
<evidence type="ECO:0000256" key="1">
    <source>
        <dbReference type="ARBA" id="ARBA00004651"/>
    </source>
</evidence>
<feature type="transmembrane region" description="Helical" evidence="8">
    <location>
        <begin position="7"/>
        <end position="24"/>
    </location>
</feature>
<evidence type="ECO:0000256" key="2">
    <source>
        <dbReference type="ARBA" id="ARBA00009773"/>
    </source>
</evidence>
<dbReference type="PANTHER" id="PTHR21716:SF53">
    <property type="entry name" value="PERMEASE PERM-RELATED"/>
    <property type="match status" value="1"/>
</dbReference>
<comment type="subcellular location">
    <subcellularLocation>
        <location evidence="1">Cell membrane</location>
        <topology evidence="1">Multi-pass membrane protein</topology>
    </subcellularLocation>
</comment>
<feature type="transmembrane region" description="Helical" evidence="8">
    <location>
        <begin position="36"/>
        <end position="54"/>
    </location>
</feature>
<feature type="transmembrane region" description="Helical" evidence="8">
    <location>
        <begin position="306"/>
        <end position="331"/>
    </location>
</feature>
<evidence type="ECO:0000256" key="4">
    <source>
        <dbReference type="ARBA" id="ARBA00022475"/>
    </source>
</evidence>
<evidence type="ECO:0000256" key="6">
    <source>
        <dbReference type="ARBA" id="ARBA00022989"/>
    </source>
</evidence>
<evidence type="ECO:0000256" key="8">
    <source>
        <dbReference type="SAM" id="Phobius"/>
    </source>
</evidence>
<reference evidence="9 10" key="1">
    <citation type="submission" date="2019-11" db="EMBL/GenBank/DDBJ databases">
        <title>Genome sequences of 17 halophilic strains isolated from different environments.</title>
        <authorList>
            <person name="Furrow R.E."/>
        </authorList>
    </citation>
    <scope>NUCLEOTIDE SEQUENCE [LARGE SCALE GENOMIC DNA]</scope>
    <source>
        <strain evidence="9 10">22505_10_Sand</strain>
    </source>
</reference>
<dbReference type="InterPro" id="IPR002549">
    <property type="entry name" value="AI-2E-like"/>
</dbReference>
<keyword evidence="6 8" id="KW-1133">Transmembrane helix</keyword>
<sequence>MWIRHSFFKYVTAAILILILYYFLEKLELLNPVKTIFGTLFYPMLIAGFLFYILRPAVHFIAKSKFFPLPVAILLVFAVIGALIYGGIRFLAGTIKKQITDISQLPEKLKQTAEEAGRKLEQNDMGMVSVVSIKQRVTEYFGGLTQQIGEHMMSVFSTIAGATTVLIIVPFVLFFFLKDGHKLIPFLKRALPEKHKPRGEKVLKDLDYTVSSYIVGQATIAAVDGVLTYIGYVIIGLDYALILGIFVMLTCVIPFVGPVIGAIPAIVVALMQEPSMAIYVIIIFIVVQQLEGNLVAPLIFGERLDIHPLTVILLLVVAAPLYGVVGMIIAVPTYSVIKVLLKHGYDFYRLYHPSE</sequence>
<feature type="transmembrane region" description="Helical" evidence="8">
    <location>
        <begin position="66"/>
        <end position="88"/>
    </location>
</feature>
<evidence type="ECO:0000313" key="10">
    <source>
        <dbReference type="Proteomes" id="UP000447393"/>
    </source>
</evidence>
<organism evidence="9 10">
    <name type="scientific">Halobacillus litoralis</name>
    <dbReference type="NCBI Taxonomy" id="45668"/>
    <lineage>
        <taxon>Bacteria</taxon>
        <taxon>Bacillati</taxon>
        <taxon>Bacillota</taxon>
        <taxon>Bacilli</taxon>
        <taxon>Bacillales</taxon>
        <taxon>Bacillaceae</taxon>
        <taxon>Halobacillus</taxon>
    </lineage>
</organism>
<comment type="caution">
    <text evidence="9">The sequence shown here is derived from an EMBL/GenBank/DDBJ whole genome shotgun (WGS) entry which is preliminary data.</text>
</comment>